<protein>
    <submittedName>
        <fullName evidence="3">Uncharacterized protein</fullName>
    </submittedName>
</protein>
<name>A0A6G1H8Z6_9PEZI</name>
<evidence type="ECO:0000256" key="1">
    <source>
        <dbReference type="SAM" id="MobiDB-lite"/>
    </source>
</evidence>
<evidence type="ECO:0000313" key="3">
    <source>
        <dbReference type="EMBL" id="KAF1989537.1"/>
    </source>
</evidence>
<feature type="compositionally biased region" description="Pro residues" evidence="1">
    <location>
        <begin position="114"/>
        <end position="124"/>
    </location>
</feature>
<keyword evidence="4" id="KW-1185">Reference proteome</keyword>
<evidence type="ECO:0000256" key="2">
    <source>
        <dbReference type="SAM" id="Phobius"/>
    </source>
</evidence>
<reference evidence="3" key="1">
    <citation type="journal article" date="2020" name="Stud. Mycol.">
        <title>101 Dothideomycetes genomes: a test case for predicting lifestyles and emergence of pathogens.</title>
        <authorList>
            <person name="Haridas S."/>
            <person name="Albert R."/>
            <person name="Binder M."/>
            <person name="Bloem J."/>
            <person name="Labutti K."/>
            <person name="Salamov A."/>
            <person name="Andreopoulos B."/>
            <person name="Baker S."/>
            <person name="Barry K."/>
            <person name="Bills G."/>
            <person name="Bluhm B."/>
            <person name="Cannon C."/>
            <person name="Castanera R."/>
            <person name="Culley D."/>
            <person name="Daum C."/>
            <person name="Ezra D."/>
            <person name="Gonzalez J."/>
            <person name="Henrissat B."/>
            <person name="Kuo A."/>
            <person name="Liang C."/>
            <person name="Lipzen A."/>
            <person name="Lutzoni F."/>
            <person name="Magnuson J."/>
            <person name="Mondo S."/>
            <person name="Nolan M."/>
            <person name="Ohm R."/>
            <person name="Pangilinan J."/>
            <person name="Park H.-J."/>
            <person name="Ramirez L."/>
            <person name="Alfaro M."/>
            <person name="Sun H."/>
            <person name="Tritt A."/>
            <person name="Yoshinaga Y."/>
            <person name="Zwiers L.-H."/>
            <person name="Turgeon B."/>
            <person name="Goodwin S."/>
            <person name="Spatafora J."/>
            <person name="Crous P."/>
            <person name="Grigoriev I."/>
        </authorList>
    </citation>
    <scope>NUCLEOTIDE SEQUENCE</scope>
    <source>
        <strain evidence="3">CBS 113979</strain>
    </source>
</reference>
<keyword evidence="2" id="KW-0472">Membrane</keyword>
<evidence type="ECO:0000313" key="4">
    <source>
        <dbReference type="Proteomes" id="UP000800041"/>
    </source>
</evidence>
<proteinExistence type="predicted"/>
<organism evidence="3 4">
    <name type="scientific">Aulographum hederae CBS 113979</name>
    <dbReference type="NCBI Taxonomy" id="1176131"/>
    <lineage>
        <taxon>Eukaryota</taxon>
        <taxon>Fungi</taxon>
        <taxon>Dikarya</taxon>
        <taxon>Ascomycota</taxon>
        <taxon>Pezizomycotina</taxon>
        <taxon>Dothideomycetes</taxon>
        <taxon>Pleosporomycetidae</taxon>
        <taxon>Aulographales</taxon>
        <taxon>Aulographaceae</taxon>
    </lineage>
</organism>
<dbReference type="AlphaFoldDB" id="A0A6G1H8Z6"/>
<dbReference type="Proteomes" id="UP000800041">
    <property type="component" value="Unassembled WGS sequence"/>
</dbReference>
<feature type="transmembrane region" description="Helical" evidence="2">
    <location>
        <begin position="6"/>
        <end position="28"/>
    </location>
</feature>
<keyword evidence="2" id="KW-0812">Transmembrane</keyword>
<gene>
    <name evidence="3" type="ORF">K402DRAFT_256381</name>
</gene>
<accession>A0A6G1H8Z6</accession>
<sequence>MVTFMFLLNSLSFFVFLVLLFLFFEILLRARQFACVRAQFLLSCFSTFSLNFSSALRIHSRPFPRAESLLDHSTKGHWTHFKEPGLHSSYSSTQFIKLDYSQLHSLSGEENNPDNPPNLPPQHP</sequence>
<feature type="region of interest" description="Disordered" evidence="1">
    <location>
        <begin position="105"/>
        <end position="124"/>
    </location>
</feature>
<keyword evidence="2" id="KW-1133">Transmembrane helix</keyword>
<dbReference type="EMBL" id="ML977144">
    <property type="protein sequence ID" value="KAF1989537.1"/>
    <property type="molecule type" value="Genomic_DNA"/>
</dbReference>